<sequence>MNSRKSSNIEENWCFSSILRNKEKVSKSNEDLISWYDHGKGKEIEEYNDLKKHFKSQSSEKPRNENKV</sequence>
<dbReference type="EMBL" id="JABWDY010033130">
    <property type="protein sequence ID" value="KAF5183648.1"/>
    <property type="molecule type" value="Genomic_DNA"/>
</dbReference>
<dbReference type="Proteomes" id="UP000554482">
    <property type="component" value="Unassembled WGS sequence"/>
</dbReference>
<dbReference type="AlphaFoldDB" id="A0A7J6VGC3"/>
<evidence type="ECO:0000313" key="2">
    <source>
        <dbReference type="Proteomes" id="UP000554482"/>
    </source>
</evidence>
<comment type="caution">
    <text evidence="1">The sequence shown here is derived from an EMBL/GenBank/DDBJ whole genome shotgun (WGS) entry which is preliminary data.</text>
</comment>
<protein>
    <submittedName>
        <fullName evidence="1">Uncharacterized protein</fullName>
    </submittedName>
</protein>
<keyword evidence="2" id="KW-1185">Reference proteome</keyword>
<evidence type="ECO:0000313" key="1">
    <source>
        <dbReference type="EMBL" id="KAF5183648.1"/>
    </source>
</evidence>
<name>A0A7J6VGC3_THATH</name>
<organism evidence="1 2">
    <name type="scientific">Thalictrum thalictroides</name>
    <name type="common">Rue-anemone</name>
    <name type="synonym">Anemone thalictroides</name>
    <dbReference type="NCBI Taxonomy" id="46969"/>
    <lineage>
        <taxon>Eukaryota</taxon>
        <taxon>Viridiplantae</taxon>
        <taxon>Streptophyta</taxon>
        <taxon>Embryophyta</taxon>
        <taxon>Tracheophyta</taxon>
        <taxon>Spermatophyta</taxon>
        <taxon>Magnoliopsida</taxon>
        <taxon>Ranunculales</taxon>
        <taxon>Ranunculaceae</taxon>
        <taxon>Thalictroideae</taxon>
        <taxon>Thalictrum</taxon>
    </lineage>
</organism>
<proteinExistence type="predicted"/>
<gene>
    <name evidence="1" type="ORF">FRX31_026765</name>
</gene>
<accession>A0A7J6VGC3</accession>
<reference evidence="1 2" key="1">
    <citation type="submission" date="2020-06" db="EMBL/GenBank/DDBJ databases">
        <title>Transcriptomic and genomic resources for Thalictrum thalictroides and T. hernandezii: Facilitating candidate gene discovery in an emerging model plant lineage.</title>
        <authorList>
            <person name="Arias T."/>
            <person name="Riano-Pachon D.M."/>
            <person name="Di Stilio V.S."/>
        </authorList>
    </citation>
    <scope>NUCLEOTIDE SEQUENCE [LARGE SCALE GENOMIC DNA]</scope>
    <source>
        <strain evidence="2">cv. WT478/WT964</strain>
        <tissue evidence="1">Leaves</tissue>
    </source>
</reference>